<dbReference type="InterPro" id="IPR007110">
    <property type="entry name" value="Ig-like_dom"/>
</dbReference>
<dbReference type="PROSITE" id="PS50835">
    <property type="entry name" value="IG_LIKE"/>
    <property type="match status" value="1"/>
</dbReference>
<keyword evidence="4" id="KW-1185">Reference proteome</keyword>
<comment type="caution">
    <text evidence="3">The sequence shown here is derived from an EMBL/GenBank/DDBJ whole genome shotgun (WGS) entry which is preliminary data.</text>
</comment>
<feature type="domain" description="Ig-like" evidence="2">
    <location>
        <begin position="91"/>
        <end position="184"/>
    </location>
</feature>
<dbReference type="GO" id="GO:0032589">
    <property type="term" value="C:neuron projection membrane"/>
    <property type="evidence" value="ECO:0007669"/>
    <property type="project" value="TreeGrafter"/>
</dbReference>
<evidence type="ECO:0000256" key="1">
    <source>
        <dbReference type="SAM" id="Phobius"/>
    </source>
</evidence>
<proteinExistence type="predicted"/>
<name>A0AAV3YLW6_9GAST</name>
<evidence type="ECO:0000259" key="2">
    <source>
        <dbReference type="PROSITE" id="PS50835"/>
    </source>
</evidence>
<dbReference type="EMBL" id="BLXT01001203">
    <property type="protein sequence ID" value="GFN83484.1"/>
    <property type="molecule type" value="Genomic_DNA"/>
</dbReference>
<evidence type="ECO:0000313" key="3">
    <source>
        <dbReference type="EMBL" id="GFN83484.1"/>
    </source>
</evidence>
<dbReference type="InterPro" id="IPR036179">
    <property type="entry name" value="Ig-like_dom_sf"/>
</dbReference>
<dbReference type="GO" id="GO:0050808">
    <property type="term" value="P:synapse organization"/>
    <property type="evidence" value="ECO:0007669"/>
    <property type="project" value="TreeGrafter"/>
</dbReference>
<keyword evidence="1" id="KW-0472">Membrane</keyword>
<keyword evidence="1" id="KW-1133">Transmembrane helix</keyword>
<dbReference type="PANTHER" id="PTHR23279">
    <property type="entry name" value="DEFECTIVE PROBOSCIS EXTENSION RESPONSE DPR -RELATED"/>
    <property type="match status" value="1"/>
</dbReference>
<dbReference type="SUPFAM" id="SSF48726">
    <property type="entry name" value="Immunoglobulin"/>
    <property type="match status" value="2"/>
</dbReference>
<evidence type="ECO:0000313" key="4">
    <source>
        <dbReference type="Proteomes" id="UP000735302"/>
    </source>
</evidence>
<dbReference type="InterPro" id="IPR037448">
    <property type="entry name" value="Zig-8"/>
</dbReference>
<dbReference type="InterPro" id="IPR013783">
    <property type="entry name" value="Ig-like_fold"/>
</dbReference>
<dbReference type="Proteomes" id="UP000735302">
    <property type="component" value="Unassembled WGS sequence"/>
</dbReference>
<protein>
    <submittedName>
        <fullName evidence="3">Down syndrome cell adhesion molecule</fullName>
    </submittedName>
</protein>
<keyword evidence="1" id="KW-0812">Transmembrane</keyword>
<feature type="transmembrane region" description="Helical" evidence="1">
    <location>
        <begin position="211"/>
        <end position="229"/>
    </location>
</feature>
<organism evidence="3 4">
    <name type="scientific">Plakobranchus ocellatus</name>
    <dbReference type="NCBI Taxonomy" id="259542"/>
    <lineage>
        <taxon>Eukaryota</taxon>
        <taxon>Metazoa</taxon>
        <taxon>Spiralia</taxon>
        <taxon>Lophotrochozoa</taxon>
        <taxon>Mollusca</taxon>
        <taxon>Gastropoda</taxon>
        <taxon>Heterobranchia</taxon>
        <taxon>Euthyneura</taxon>
        <taxon>Panpulmonata</taxon>
        <taxon>Sacoglossa</taxon>
        <taxon>Placobranchoidea</taxon>
        <taxon>Plakobranchidae</taxon>
        <taxon>Plakobranchus</taxon>
    </lineage>
</organism>
<dbReference type="SMART" id="SM00409">
    <property type="entry name" value="IG"/>
    <property type="match status" value="2"/>
</dbReference>
<dbReference type="InterPro" id="IPR003599">
    <property type="entry name" value="Ig_sub"/>
</dbReference>
<accession>A0AAV3YLW6</accession>
<gene>
    <name evidence="3" type="ORF">PoB_000999000</name>
</gene>
<dbReference type="AlphaFoldDB" id="A0AAV3YLW6"/>
<dbReference type="Gene3D" id="2.60.40.10">
    <property type="entry name" value="Immunoglobulins"/>
    <property type="match status" value="2"/>
</dbReference>
<dbReference type="PANTHER" id="PTHR23279:SF36">
    <property type="entry name" value="DEFECTIVE PROBOSCIS EXTENSION RESPONSE 9, ISOFORM A"/>
    <property type="match status" value="1"/>
</dbReference>
<dbReference type="Pfam" id="PF13927">
    <property type="entry name" value="Ig_3"/>
    <property type="match status" value="1"/>
</dbReference>
<reference evidence="3 4" key="1">
    <citation type="journal article" date="2021" name="Elife">
        <title>Chloroplast acquisition without the gene transfer in kleptoplastic sea slugs, Plakobranchus ocellatus.</title>
        <authorList>
            <person name="Maeda T."/>
            <person name="Takahashi S."/>
            <person name="Yoshida T."/>
            <person name="Shimamura S."/>
            <person name="Takaki Y."/>
            <person name="Nagai Y."/>
            <person name="Toyoda A."/>
            <person name="Suzuki Y."/>
            <person name="Arimoto A."/>
            <person name="Ishii H."/>
            <person name="Satoh N."/>
            <person name="Nishiyama T."/>
            <person name="Hasebe M."/>
            <person name="Maruyama T."/>
            <person name="Minagawa J."/>
            <person name="Obokata J."/>
            <person name="Shigenobu S."/>
        </authorList>
    </citation>
    <scope>NUCLEOTIDE SEQUENCE [LARGE SCALE GENOMIC DNA]</scope>
</reference>
<sequence length="240" mass="27404">MREEISTISNYFFQVTWRRLGEYHFLSVGDLPWVKDPNLLVEFRELTPEVTEWNLIIKNVTPAHEGTYECKISDKNELFRHIHLKVVDLRPPITISGKNFVETGQPIRLFCNVSGPDGMYLKVDWFKDGDSMQYPSARNAIITNYNLVETNVLVSELFIDHSHSTDSGTYICRSTMGIKSFSVTVLFADSTGDPEGETPRSGCRRQHLDPYSLLAWAALAFVMISLWNLRSPIRPGQRAS</sequence>